<keyword evidence="5" id="KW-0411">Iron-sulfur</keyword>
<organism evidence="7 8">
    <name type="scientific">Sulfolobus acidocaldarius (strain ATCC 33909 / DSM 639 / JCM 8929 / NBRC 15157 / NCIMB 11770)</name>
    <dbReference type="NCBI Taxonomy" id="330779"/>
    <lineage>
        <taxon>Archaea</taxon>
        <taxon>Thermoproteota</taxon>
        <taxon>Thermoprotei</taxon>
        <taxon>Sulfolobales</taxon>
        <taxon>Sulfolobaceae</taxon>
        <taxon>Sulfolobus</taxon>
    </lineage>
</organism>
<dbReference type="Gene3D" id="1.10.1060.10">
    <property type="entry name" value="Alpha-helical ferredoxin"/>
    <property type="match status" value="1"/>
</dbReference>
<dbReference type="PANTHER" id="PTHR32479">
    <property type="entry name" value="GLYCOLATE OXIDASE IRON-SULFUR SUBUNIT"/>
    <property type="match status" value="1"/>
</dbReference>
<sequence length="322" mass="35651">MGMGLEEALKCVHCGFCLESCPTYVVTRSEIHSPRGRITAVKLGIDSEGLKTCMFCRKCEIACPSGVKYSEIFVNSRKSNPLERSMLRLLEKPSSLALPLKIGMGVETSLPLEYRDQNEDLIIFPGCLTSVISRSSVEKAVKYFKGLGYNVKVINTCCGLAHSHVGENKRAMDIVQKLREEFKGKTVVSLSSNCSAFMKENGLDVYDFPEFVLSKNLPLPKVNEKVTIHYPCHAHVVGIEGYIRKMAEKLGLTIMDSDDPYFECGAGGSQIFFNKQISSDVMSRKKEKVMKSGVNTVISTNPSCTLAFIKMGLKPIHLVDLL</sequence>
<dbReference type="AlphaFoldDB" id="Q4JC55"/>
<dbReference type="SUPFAM" id="SSF46548">
    <property type="entry name" value="alpha-helical ferredoxin"/>
    <property type="match status" value="1"/>
</dbReference>
<accession>Q4JC55</accession>
<dbReference type="Pfam" id="PF02754">
    <property type="entry name" value="CCG"/>
    <property type="match status" value="2"/>
</dbReference>
<evidence type="ECO:0000259" key="6">
    <source>
        <dbReference type="PROSITE" id="PS51379"/>
    </source>
</evidence>
<dbReference type="eggNOG" id="arCOG00333">
    <property type="taxonomic scope" value="Archaea"/>
</dbReference>
<dbReference type="KEGG" id="sai:Saci_0205"/>
<dbReference type="InterPro" id="IPR009051">
    <property type="entry name" value="Helical_ferredxn"/>
</dbReference>
<evidence type="ECO:0000313" key="7">
    <source>
        <dbReference type="EMBL" id="AAY79624.1"/>
    </source>
</evidence>
<evidence type="ECO:0000256" key="2">
    <source>
        <dbReference type="ARBA" id="ARBA00022723"/>
    </source>
</evidence>
<evidence type="ECO:0000256" key="5">
    <source>
        <dbReference type="ARBA" id="ARBA00023014"/>
    </source>
</evidence>
<dbReference type="PROSITE" id="PS51379">
    <property type="entry name" value="4FE4S_FER_2"/>
    <property type="match status" value="2"/>
</dbReference>
<dbReference type="InterPro" id="IPR017896">
    <property type="entry name" value="4Fe4S_Fe-S-bd"/>
</dbReference>
<keyword evidence="8" id="KW-1185">Reference proteome</keyword>
<dbReference type="InterPro" id="IPR004017">
    <property type="entry name" value="Cys_rich_dom"/>
</dbReference>
<proteinExistence type="predicted"/>
<keyword evidence="1" id="KW-0004">4Fe-4S</keyword>
<name>Q4JC55_SULAC</name>
<evidence type="ECO:0000256" key="4">
    <source>
        <dbReference type="ARBA" id="ARBA00023004"/>
    </source>
</evidence>
<gene>
    <name evidence="7" type="ordered locus">Saci_0205</name>
</gene>
<keyword evidence="3" id="KW-0677">Repeat</keyword>
<keyword evidence="2" id="KW-0479">Metal-binding</keyword>
<dbReference type="HOGENOM" id="CLU_023081_0_1_2"/>
<dbReference type="STRING" id="330779.Saci_0205"/>
<evidence type="ECO:0000256" key="1">
    <source>
        <dbReference type="ARBA" id="ARBA00022485"/>
    </source>
</evidence>
<dbReference type="GO" id="GO:0046872">
    <property type="term" value="F:metal ion binding"/>
    <property type="evidence" value="ECO:0007669"/>
    <property type="project" value="UniProtKB-KW"/>
</dbReference>
<dbReference type="PROSITE" id="PS00198">
    <property type="entry name" value="4FE4S_FER_1"/>
    <property type="match status" value="2"/>
</dbReference>
<protein>
    <submittedName>
        <fullName evidence="7">Conserved protein</fullName>
    </submittedName>
</protein>
<dbReference type="PANTHER" id="PTHR32479:SF19">
    <property type="entry name" value="ANAEROBIC GLYCEROL-3-PHOSPHATE DEHYDROGENASE SUBUNIT C"/>
    <property type="match status" value="1"/>
</dbReference>
<feature type="domain" description="4Fe-4S ferredoxin-type" evidence="6">
    <location>
        <begin position="41"/>
        <end position="73"/>
    </location>
</feature>
<keyword evidence="4" id="KW-0408">Iron</keyword>
<reference evidence="7 8" key="1">
    <citation type="journal article" date="2005" name="J. Bacteriol.">
        <title>The genome of Sulfolobus acidocaldarius, a model organism of the Crenarchaeota.</title>
        <authorList>
            <person name="Chen L."/>
            <person name="Brugger K."/>
            <person name="Skovgaard M."/>
            <person name="Redder P."/>
            <person name="She Q."/>
            <person name="Torarinsson E."/>
            <person name="Greve B."/>
            <person name="Awayez M."/>
            <person name="Zibat A."/>
            <person name="Klenk H.-P."/>
            <person name="Garrett R.A."/>
        </authorList>
    </citation>
    <scope>NUCLEOTIDE SEQUENCE [LARGE SCALE GENOMIC DNA]</scope>
    <source>
        <strain evidence="8">ATCC 33909 / DSM 639 / JCM 8929 / NBRC 15157 / NCIMB 11770</strain>
    </source>
</reference>
<feature type="domain" description="4Fe-4S ferredoxin-type" evidence="6">
    <location>
        <begin position="1"/>
        <end position="31"/>
    </location>
</feature>
<evidence type="ECO:0000256" key="3">
    <source>
        <dbReference type="ARBA" id="ARBA00022737"/>
    </source>
</evidence>
<dbReference type="GO" id="GO:0051539">
    <property type="term" value="F:4 iron, 4 sulfur cluster binding"/>
    <property type="evidence" value="ECO:0007669"/>
    <property type="project" value="UniProtKB-KW"/>
</dbReference>
<evidence type="ECO:0000313" key="8">
    <source>
        <dbReference type="Proteomes" id="UP000001018"/>
    </source>
</evidence>
<dbReference type="Pfam" id="PF13183">
    <property type="entry name" value="Fer4_8"/>
    <property type="match status" value="1"/>
</dbReference>
<dbReference type="GO" id="GO:0016491">
    <property type="term" value="F:oxidoreductase activity"/>
    <property type="evidence" value="ECO:0007669"/>
    <property type="project" value="UniProtKB-ARBA"/>
</dbReference>
<dbReference type="Proteomes" id="UP000001018">
    <property type="component" value="Chromosome"/>
</dbReference>
<dbReference type="EMBL" id="CP000077">
    <property type="protein sequence ID" value="AAY79624.1"/>
    <property type="molecule type" value="Genomic_DNA"/>
</dbReference>
<dbReference type="InterPro" id="IPR017900">
    <property type="entry name" value="4Fe4S_Fe_S_CS"/>
</dbReference>
<dbReference type="PATRIC" id="fig|330779.12.peg.197"/>